<sequence length="120" mass="13964">MTLELTVWEFVLIALATFRLTRLIVFDKITEFVRKPFIEEVEEINEHGEIEFYIETKGSGLRKWIGELLSCHWCTGMWVSIFLILFYLYFPFYAQIAILILAVAAVAAIIELIIGLLMDK</sequence>
<evidence type="ECO:0000313" key="2">
    <source>
        <dbReference type="EMBL" id="NCU18924.1"/>
    </source>
</evidence>
<evidence type="ECO:0000256" key="1">
    <source>
        <dbReference type="SAM" id="Phobius"/>
    </source>
</evidence>
<gene>
    <name evidence="2" type="ORF">GW534_14710</name>
</gene>
<accession>A0ABX0A8T5</accession>
<dbReference type="InterPro" id="IPR010773">
    <property type="entry name" value="Mycophage_PG1_Gp7"/>
</dbReference>
<protein>
    <submittedName>
        <fullName evidence="2">DUF1360 domain-containing protein</fullName>
    </submittedName>
</protein>
<feature type="transmembrane region" description="Helical" evidence="1">
    <location>
        <begin position="96"/>
        <end position="118"/>
    </location>
</feature>
<dbReference type="EMBL" id="JAACYS010000094">
    <property type="protein sequence ID" value="NCU18924.1"/>
    <property type="molecule type" value="Genomic_DNA"/>
</dbReference>
<name>A0ABX0A8T5_9BACI</name>
<feature type="transmembrane region" description="Helical" evidence="1">
    <location>
        <begin position="68"/>
        <end position="90"/>
    </location>
</feature>
<dbReference type="Proteomes" id="UP000743899">
    <property type="component" value="Unassembled WGS sequence"/>
</dbReference>
<keyword evidence="1" id="KW-0812">Transmembrane</keyword>
<evidence type="ECO:0000313" key="3">
    <source>
        <dbReference type="Proteomes" id="UP000743899"/>
    </source>
</evidence>
<organism evidence="2 3">
    <name type="scientific">Pallidibacillus pasinlerensis</name>
    <dbReference type="NCBI Taxonomy" id="2703818"/>
    <lineage>
        <taxon>Bacteria</taxon>
        <taxon>Bacillati</taxon>
        <taxon>Bacillota</taxon>
        <taxon>Bacilli</taxon>
        <taxon>Bacillales</taxon>
        <taxon>Bacillaceae</taxon>
        <taxon>Pallidibacillus</taxon>
    </lineage>
</organism>
<feature type="transmembrane region" description="Helical" evidence="1">
    <location>
        <begin position="6"/>
        <end position="25"/>
    </location>
</feature>
<proteinExistence type="predicted"/>
<comment type="caution">
    <text evidence="2">The sequence shown here is derived from an EMBL/GenBank/DDBJ whole genome shotgun (WGS) entry which is preliminary data.</text>
</comment>
<keyword evidence="3" id="KW-1185">Reference proteome</keyword>
<dbReference type="Pfam" id="PF07098">
    <property type="entry name" value="DUF1360"/>
    <property type="match status" value="1"/>
</dbReference>
<reference evidence="2 3" key="1">
    <citation type="submission" date="2020-01" db="EMBL/GenBank/DDBJ databases">
        <title>A novel Bacillus sp. from Pasinler.</title>
        <authorList>
            <person name="Adiguzel A."/>
            <person name="Ay H."/>
            <person name="Baltaci M.O."/>
        </authorList>
    </citation>
    <scope>NUCLEOTIDE SEQUENCE [LARGE SCALE GENOMIC DNA]</scope>
    <source>
        <strain evidence="2 3">P1</strain>
    </source>
</reference>
<dbReference type="RefSeq" id="WP_161921752.1">
    <property type="nucleotide sequence ID" value="NZ_JAACYS010000094.1"/>
</dbReference>
<keyword evidence="1" id="KW-1133">Transmembrane helix</keyword>
<keyword evidence="1" id="KW-0472">Membrane</keyword>